<sequence>MLVSGHEREANETSDRSHDAASATRRRKASLTLDLDFVGHREAADAVDTTSSAWNVGFVVTYCAFFFAGASTVAMWSSLTLCLDVFTAKYPDERVGFVFPVVNMSTLLVISLYMVLLGRHLPLEPRINGSLAAYLLFIVLLPLVNVLPLGSTAAYTLTILALIGSTISSSVMQASYYGLGGVFGPLFLQALDGGKGFGAILLFVVRLGLKRFYQPSDQSDLAHAERSMGVFFGVTLWIVAATWALYCAMKCTRFAQPLMREYLLLQSAVPVGSPVFSPVNTPLTGSPRRIFRFPSERSPLLQFNTLDWEPALTFTSHAEASARSLDDGGGATNEEQDDADLGSMEGELKPRASSLASSALIAVVFRTAAKPFFTLFLSFFVCLSCFPGVISAIPSVTLHLGDWFPIVLVGGYNVGDLIGKNLPVRVMWLDLHSLHLPWTLQLAFVPFFLAALLHPFSDAAVFVATCLLGFVTGYVATTSMILAPSLCAETEREAAGMIGSLCAIVGLCAGSYNGLALETLVQLWQASKST</sequence>
<accession>A0AAD5LC91</accession>
<comment type="subcellular location">
    <subcellularLocation>
        <location evidence="1">Membrane</location>
        <topology evidence="1">Multi-pass membrane protein</topology>
    </subcellularLocation>
</comment>
<feature type="transmembrane region" description="Helical" evidence="8">
    <location>
        <begin position="459"/>
        <end position="482"/>
    </location>
</feature>
<feature type="transmembrane region" description="Helical" evidence="8">
    <location>
        <begin position="494"/>
        <end position="515"/>
    </location>
</feature>
<organism evidence="9 10">
    <name type="scientific">Pythium insidiosum</name>
    <name type="common">Pythiosis disease agent</name>
    <dbReference type="NCBI Taxonomy" id="114742"/>
    <lineage>
        <taxon>Eukaryota</taxon>
        <taxon>Sar</taxon>
        <taxon>Stramenopiles</taxon>
        <taxon>Oomycota</taxon>
        <taxon>Peronosporomycetes</taxon>
        <taxon>Pythiales</taxon>
        <taxon>Pythiaceae</taxon>
        <taxon>Pythium</taxon>
    </lineage>
</organism>
<feature type="compositionally biased region" description="Basic and acidic residues" evidence="7">
    <location>
        <begin position="1"/>
        <end position="19"/>
    </location>
</feature>
<evidence type="ECO:0000256" key="3">
    <source>
        <dbReference type="ARBA" id="ARBA00022448"/>
    </source>
</evidence>
<evidence type="ECO:0000256" key="8">
    <source>
        <dbReference type="SAM" id="Phobius"/>
    </source>
</evidence>
<gene>
    <name evidence="9" type="ORF">P43SY_003148</name>
</gene>
<reference evidence="9" key="1">
    <citation type="submission" date="2021-12" db="EMBL/GenBank/DDBJ databases">
        <title>Prjna785345.</title>
        <authorList>
            <person name="Rujirawat T."/>
            <person name="Krajaejun T."/>
        </authorList>
    </citation>
    <scope>NUCLEOTIDE SEQUENCE</scope>
    <source>
        <strain evidence="9">Pi057C3</strain>
    </source>
</reference>
<feature type="transmembrane region" description="Helical" evidence="8">
    <location>
        <begin position="229"/>
        <end position="249"/>
    </location>
</feature>
<name>A0AAD5LC91_PYTIN</name>
<evidence type="ECO:0000313" key="10">
    <source>
        <dbReference type="Proteomes" id="UP001209570"/>
    </source>
</evidence>
<evidence type="ECO:0000256" key="5">
    <source>
        <dbReference type="ARBA" id="ARBA00022989"/>
    </source>
</evidence>
<protein>
    <recommendedName>
        <fullName evidence="11">Equilibrative Nucleoside Transporter (ENT) Family</fullName>
    </recommendedName>
</protein>
<evidence type="ECO:0000256" key="4">
    <source>
        <dbReference type="ARBA" id="ARBA00022692"/>
    </source>
</evidence>
<feature type="transmembrane region" description="Helical" evidence="8">
    <location>
        <begin position="56"/>
        <end position="77"/>
    </location>
</feature>
<evidence type="ECO:0000256" key="1">
    <source>
        <dbReference type="ARBA" id="ARBA00004141"/>
    </source>
</evidence>
<proteinExistence type="inferred from homology"/>
<keyword evidence="6 8" id="KW-0472">Membrane</keyword>
<dbReference type="GO" id="GO:0005337">
    <property type="term" value="F:nucleoside transmembrane transporter activity"/>
    <property type="evidence" value="ECO:0007669"/>
    <property type="project" value="InterPro"/>
</dbReference>
<dbReference type="Proteomes" id="UP001209570">
    <property type="component" value="Unassembled WGS sequence"/>
</dbReference>
<feature type="transmembrane region" description="Helical" evidence="8">
    <location>
        <begin position="129"/>
        <end position="147"/>
    </location>
</feature>
<dbReference type="EMBL" id="JAKCXM010000374">
    <property type="protein sequence ID" value="KAJ0394929.1"/>
    <property type="molecule type" value="Genomic_DNA"/>
</dbReference>
<dbReference type="Pfam" id="PF01733">
    <property type="entry name" value="Nucleoside_tran"/>
    <property type="match status" value="1"/>
</dbReference>
<evidence type="ECO:0008006" key="11">
    <source>
        <dbReference type="Google" id="ProtNLM"/>
    </source>
</evidence>
<comment type="caution">
    <text evidence="9">The sequence shown here is derived from an EMBL/GenBank/DDBJ whole genome shotgun (WGS) entry which is preliminary data.</text>
</comment>
<keyword evidence="4 8" id="KW-0812">Transmembrane</keyword>
<evidence type="ECO:0000256" key="7">
    <source>
        <dbReference type="SAM" id="MobiDB-lite"/>
    </source>
</evidence>
<comment type="similarity">
    <text evidence="2">Belongs to the SLC29A/ENT transporter (TC 2.A.57) family.</text>
</comment>
<keyword evidence="10" id="KW-1185">Reference proteome</keyword>
<keyword evidence="5 8" id="KW-1133">Transmembrane helix</keyword>
<dbReference type="PANTHER" id="PTHR10332:SF10">
    <property type="entry name" value="EQUILIBRATIVE NUCLEOSIDE TRANSPORTER 4"/>
    <property type="match status" value="1"/>
</dbReference>
<feature type="transmembrane region" description="Helical" evidence="8">
    <location>
        <begin position="434"/>
        <end position="453"/>
    </location>
</feature>
<feature type="transmembrane region" description="Helical" evidence="8">
    <location>
        <begin position="153"/>
        <end position="174"/>
    </location>
</feature>
<feature type="transmembrane region" description="Helical" evidence="8">
    <location>
        <begin position="97"/>
        <end position="117"/>
    </location>
</feature>
<dbReference type="GO" id="GO:0005886">
    <property type="term" value="C:plasma membrane"/>
    <property type="evidence" value="ECO:0007669"/>
    <property type="project" value="TreeGrafter"/>
</dbReference>
<evidence type="ECO:0000256" key="2">
    <source>
        <dbReference type="ARBA" id="ARBA00007965"/>
    </source>
</evidence>
<dbReference type="InterPro" id="IPR002259">
    <property type="entry name" value="Eqnu_transpt"/>
</dbReference>
<feature type="transmembrane region" description="Helical" evidence="8">
    <location>
        <begin position="372"/>
        <end position="397"/>
    </location>
</feature>
<feature type="transmembrane region" description="Helical" evidence="8">
    <location>
        <begin position="186"/>
        <end position="209"/>
    </location>
</feature>
<evidence type="ECO:0000256" key="6">
    <source>
        <dbReference type="ARBA" id="ARBA00023136"/>
    </source>
</evidence>
<dbReference type="AlphaFoldDB" id="A0AAD5LC91"/>
<evidence type="ECO:0000313" key="9">
    <source>
        <dbReference type="EMBL" id="KAJ0394929.1"/>
    </source>
</evidence>
<feature type="region of interest" description="Disordered" evidence="7">
    <location>
        <begin position="1"/>
        <end position="25"/>
    </location>
</feature>
<keyword evidence="3" id="KW-0813">Transport</keyword>
<dbReference type="PANTHER" id="PTHR10332">
    <property type="entry name" value="EQUILIBRATIVE NUCLEOSIDE TRANSPORTER"/>
    <property type="match status" value="1"/>
</dbReference>